<gene>
    <name evidence="3" type="ORF">V1I91_06930</name>
</gene>
<dbReference type="PANTHER" id="PTHR43477:SF1">
    <property type="entry name" value="DIHYDROANTICAPSIN 7-DEHYDROGENASE"/>
    <property type="match status" value="1"/>
</dbReference>
<dbReference type="EMBL" id="JAZDDG010000003">
    <property type="protein sequence ID" value="MEE1975796.1"/>
    <property type="molecule type" value="Genomic_DNA"/>
</dbReference>
<name>A0ABU7ITD6_9FLAO</name>
<dbReference type="InterPro" id="IPR002347">
    <property type="entry name" value="SDR_fam"/>
</dbReference>
<accession>A0ABU7ITD6</accession>
<evidence type="ECO:0000313" key="4">
    <source>
        <dbReference type="Proteomes" id="UP001356308"/>
    </source>
</evidence>
<dbReference type="InterPro" id="IPR036291">
    <property type="entry name" value="NAD(P)-bd_dom_sf"/>
</dbReference>
<keyword evidence="4" id="KW-1185">Reference proteome</keyword>
<dbReference type="PRINTS" id="PR00081">
    <property type="entry name" value="GDHRDH"/>
</dbReference>
<dbReference type="InterPro" id="IPR051122">
    <property type="entry name" value="SDR_DHRS6-like"/>
</dbReference>
<dbReference type="Pfam" id="PF13561">
    <property type="entry name" value="adh_short_C2"/>
    <property type="match status" value="1"/>
</dbReference>
<dbReference type="RefSeq" id="WP_272650617.1">
    <property type="nucleotide sequence ID" value="NZ_JAZDDG010000003.1"/>
</dbReference>
<evidence type="ECO:0000313" key="3">
    <source>
        <dbReference type="EMBL" id="MEE1975796.1"/>
    </source>
</evidence>
<evidence type="ECO:0000256" key="1">
    <source>
        <dbReference type="ARBA" id="ARBA00006484"/>
    </source>
</evidence>
<comment type="similarity">
    <text evidence="1">Belongs to the short-chain dehydrogenases/reductases (SDR) family.</text>
</comment>
<dbReference type="Proteomes" id="UP001356308">
    <property type="component" value="Unassembled WGS sequence"/>
</dbReference>
<evidence type="ECO:0000256" key="2">
    <source>
        <dbReference type="ARBA" id="ARBA00023002"/>
    </source>
</evidence>
<proteinExistence type="inferred from homology"/>
<reference evidence="3 4" key="1">
    <citation type="submission" date="2024-01" db="EMBL/GenBank/DDBJ databases">
        <title>Maribacter spp. originated from different algae showed divergent polysaccharides utilization ability.</title>
        <authorList>
            <person name="Wang H."/>
            <person name="Wu Y."/>
        </authorList>
    </citation>
    <scope>NUCLEOTIDE SEQUENCE [LARGE SCALE GENOMIC DNA]</scope>
    <source>
        <strain evidence="3 4">PR1</strain>
    </source>
</reference>
<comment type="caution">
    <text evidence="3">The sequence shown here is derived from an EMBL/GenBank/DDBJ whole genome shotgun (WGS) entry which is preliminary data.</text>
</comment>
<protein>
    <submittedName>
        <fullName evidence="3">SDR family oxidoreductase</fullName>
    </submittedName>
</protein>
<organism evidence="3 4">
    <name type="scientific">Maribacter cobaltidurans</name>
    <dbReference type="NCBI Taxonomy" id="1178778"/>
    <lineage>
        <taxon>Bacteria</taxon>
        <taxon>Pseudomonadati</taxon>
        <taxon>Bacteroidota</taxon>
        <taxon>Flavobacteriia</taxon>
        <taxon>Flavobacteriales</taxon>
        <taxon>Flavobacteriaceae</taxon>
        <taxon>Maribacter</taxon>
    </lineage>
</organism>
<dbReference type="Gene3D" id="3.40.50.720">
    <property type="entry name" value="NAD(P)-binding Rossmann-like Domain"/>
    <property type="match status" value="2"/>
</dbReference>
<sequence>MDKEYKDMGKNWAILLGGSNGLGLATAKKLSRHGYHIIVVHRDRRTQMDSIEKEFDDIRTQGVLFKSFNADALNSEKRAGLLSEIKELLPTGHNIKVLVHSIAKGNLKPMYSGGQTVLTNQDVRITFEAMALSLYDWVKELVDIKLFSEDARVISFTSEGNTKVMPGYGAVSVAKVALEALTRNIALEFAPIGIKANCIQAGVTETKSLAMIPGYENIVKNALARNPQGRLTTPEDVANAVYMLTTAEAKWITGTVIKVDGGESLR</sequence>
<dbReference type="SUPFAM" id="SSF51735">
    <property type="entry name" value="NAD(P)-binding Rossmann-fold domains"/>
    <property type="match status" value="1"/>
</dbReference>
<keyword evidence="2" id="KW-0560">Oxidoreductase</keyword>
<dbReference type="PANTHER" id="PTHR43477">
    <property type="entry name" value="DIHYDROANTICAPSIN 7-DEHYDROGENASE"/>
    <property type="match status" value="1"/>
</dbReference>